<dbReference type="GO" id="GO:0016887">
    <property type="term" value="F:ATP hydrolysis activity"/>
    <property type="evidence" value="ECO:0007669"/>
    <property type="project" value="InterPro"/>
</dbReference>
<name>A0A4E0QML1_9GAMM</name>
<dbReference type="CDD" id="cd00267">
    <property type="entry name" value="ABC_ATPase"/>
    <property type="match status" value="1"/>
</dbReference>
<dbReference type="EMBL" id="JSZA02000297">
    <property type="protein sequence ID" value="TGN99870.1"/>
    <property type="molecule type" value="Genomic_DNA"/>
</dbReference>
<dbReference type="Gene3D" id="3.40.50.300">
    <property type="entry name" value="P-loop containing nucleotide triphosphate hydrolases"/>
    <property type="match status" value="1"/>
</dbReference>
<dbReference type="InterPro" id="IPR003959">
    <property type="entry name" value="ATPase_AAA_core"/>
</dbReference>
<reference evidence="2 3" key="1">
    <citation type="journal article" date="2016" name="Front. Microbiol.">
        <title>Single-Cell (Meta-)Genomics of a Dimorphic Candidatus Thiomargarita nelsonii Reveals Genomic Plasticity.</title>
        <authorList>
            <person name="Flood B.E."/>
            <person name="Fliss P."/>
            <person name="Jones D.S."/>
            <person name="Dick G.J."/>
            <person name="Jain S."/>
            <person name="Kaster A.K."/>
            <person name="Winkel M."/>
            <person name="Mussmann M."/>
            <person name="Bailey J."/>
        </authorList>
    </citation>
    <scope>NUCLEOTIDE SEQUENCE [LARGE SCALE GENOMIC DNA]</scope>
    <source>
        <strain evidence="2">Hydrate Ridge</strain>
    </source>
</reference>
<evidence type="ECO:0000313" key="2">
    <source>
        <dbReference type="EMBL" id="TGN99870.1"/>
    </source>
</evidence>
<dbReference type="SUPFAM" id="SSF52540">
    <property type="entry name" value="P-loop containing nucleoside triphosphate hydrolases"/>
    <property type="match status" value="1"/>
</dbReference>
<sequence>MKIQAIYLNHVGPIKNHKFDFYDDWSEKIISHVLFSGPNGSGKSIILKTIAELWQATGYWLDNRERLPSNGTSNRKWLQQWGGIAVILTDLPEVSTPVGLVFGDRAWFNQIKSDYSDIQWIGEVIQTKSKGATPHNLFLPPKLLNSWSQARNKLLLTFEAANTPNVIYLDAEECRWVSPKRRLGKILPENSSSRWLVKYQVTEDWQGQLEASIVNLKLAQKDDKYKSVIFNLNRFLSEKQIDLDIKLGENRLQVITKGKPSYSYTIDELSTGERQVLIKLYLVSRWLEPGGIVMIDEPDLYLHPSLVSSFLAKLESLVEEQKGQLLITSHLPSVWSRYEAQGKRIQLGGTS</sequence>
<dbReference type="AlphaFoldDB" id="A0A4E0QML1"/>
<dbReference type="GO" id="GO:0005524">
    <property type="term" value="F:ATP binding"/>
    <property type="evidence" value="ECO:0007669"/>
    <property type="project" value="InterPro"/>
</dbReference>
<evidence type="ECO:0000313" key="3">
    <source>
        <dbReference type="Proteomes" id="UP000030428"/>
    </source>
</evidence>
<dbReference type="Pfam" id="PF13304">
    <property type="entry name" value="AAA_21"/>
    <property type="match status" value="1"/>
</dbReference>
<keyword evidence="3" id="KW-1185">Reference proteome</keyword>
<comment type="caution">
    <text evidence="2">The sequence shown here is derived from an EMBL/GenBank/DDBJ whole genome shotgun (WGS) entry which is preliminary data.</text>
</comment>
<protein>
    <submittedName>
        <fullName evidence="2">ABC transporter</fullName>
    </submittedName>
</protein>
<dbReference type="PANTHER" id="PTHR43581:SF2">
    <property type="entry name" value="EXCINUCLEASE ATPASE SUBUNIT"/>
    <property type="match status" value="1"/>
</dbReference>
<dbReference type="InterPro" id="IPR051396">
    <property type="entry name" value="Bact_Antivir_Def_Nuclease"/>
</dbReference>
<dbReference type="PANTHER" id="PTHR43581">
    <property type="entry name" value="ATP/GTP PHOSPHATASE"/>
    <property type="match status" value="1"/>
</dbReference>
<organism evidence="2 3">
    <name type="scientific">Candidatus Thiomargarita nelsonii</name>
    <dbReference type="NCBI Taxonomy" id="1003181"/>
    <lineage>
        <taxon>Bacteria</taxon>
        <taxon>Pseudomonadati</taxon>
        <taxon>Pseudomonadota</taxon>
        <taxon>Gammaproteobacteria</taxon>
        <taxon>Thiotrichales</taxon>
        <taxon>Thiotrichaceae</taxon>
        <taxon>Thiomargarita</taxon>
    </lineage>
</organism>
<accession>A0A4E0QML1</accession>
<feature type="domain" description="ATPase AAA-type core" evidence="1">
    <location>
        <begin position="37"/>
        <end position="334"/>
    </location>
</feature>
<dbReference type="Proteomes" id="UP000030428">
    <property type="component" value="Unassembled WGS sequence"/>
</dbReference>
<gene>
    <name evidence="2" type="ORF">PN36_32685</name>
</gene>
<evidence type="ECO:0000259" key="1">
    <source>
        <dbReference type="Pfam" id="PF13304"/>
    </source>
</evidence>
<proteinExistence type="predicted"/>
<dbReference type="InterPro" id="IPR027417">
    <property type="entry name" value="P-loop_NTPase"/>
</dbReference>